<name>A0A2P8CWW2_9BACT</name>
<keyword evidence="3" id="KW-0813">Transport</keyword>
<gene>
    <name evidence="9" type="ORF">B0I18_1113</name>
</gene>
<dbReference type="AlphaFoldDB" id="A0A2P8CWW2"/>
<keyword evidence="10" id="KW-1185">Reference proteome</keyword>
<dbReference type="Proteomes" id="UP000240572">
    <property type="component" value="Unassembled WGS sequence"/>
</dbReference>
<feature type="signal peptide" evidence="8">
    <location>
        <begin position="1"/>
        <end position="23"/>
    </location>
</feature>
<comment type="subcellular location">
    <subcellularLocation>
        <location evidence="1">Cell outer membrane</location>
    </subcellularLocation>
</comment>
<evidence type="ECO:0000256" key="1">
    <source>
        <dbReference type="ARBA" id="ARBA00004442"/>
    </source>
</evidence>
<keyword evidence="6" id="KW-0472">Membrane</keyword>
<evidence type="ECO:0000256" key="2">
    <source>
        <dbReference type="ARBA" id="ARBA00007613"/>
    </source>
</evidence>
<dbReference type="SUPFAM" id="SSF56954">
    <property type="entry name" value="Outer membrane efflux proteins (OEP)"/>
    <property type="match status" value="1"/>
</dbReference>
<accession>A0A2P8CWW2</accession>
<dbReference type="Pfam" id="PF02321">
    <property type="entry name" value="OEP"/>
    <property type="match status" value="1"/>
</dbReference>
<dbReference type="PANTHER" id="PTHR30026">
    <property type="entry name" value="OUTER MEMBRANE PROTEIN TOLC"/>
    <property type="match status" value="1"/>
</dbReference>
<dbReference type="InterPro" id="IPR051906">
    <property type="entry name" value="TolC-like"/>
</dbReference>
<feature type="chain" id="PRO_5015158103" evidence="8">
    <location>
        <begin position="24"/>
        <end position="448"/>
    </location>
</feature>
<evidence type="ECO:0000256" key="7">
    <source>
        <dbReference type="ARBA" id="ARBA00023237"/>
    </source>
</evidence>
<dbReference type="PANTHER" id="PTHR30026:SF20">
    <property type="entry name" value="OUTER MEMBRANE PROTEIN TOLC"/>
    <property type="match status" value="1"/>
</dbReference>
<evidence type="ECO:0000313" key="10">
    <source>
        <dbReference type="Proteomes" id="UP000240572"/>
    </source>
</evidence>
<keyword evidence="8" id="KW-0732">Signal</keyword>
<organism evidence="9 10">
    <name type="scientific">Taibaiella chishuiensis</name>
    <dbReference type="NCBI Taxonomy" id="1434707"/>
    <lineage>
        <taxon>Bacteria</taxon>
        <taxon>Pseudomonadati</taxon>
        <taxon>Bacteroidota</taxon>
        <taxon>Chitinophagia</taxon>
        <taxon>Chitinophagales</taxon>
        <taxon>Chitinophagaceae</taxon>
        <taxon>Taibaiella</taxon>
    </lineage>
</organism>
<dbReference type="GO" id="GO:1990281">
    <property type="term" value="C:efflux pump complex"/>
    <property type="evidence" value="ECO:0007669"/>
    <property type="project" value="TreeGrafter"/>
</dbReference>
<reference evidence="9 10" key="1">
    <citation type="submission" date="2018-03" db="EMBL/GenBank/DDBJ databases">
        <title>Genomic Encyclopedia of Type Strains, Phase III (KMG-III): the genomes of soil and plant-associated and newly described type strains.</title>
        <authorList>
            <person name="Whitman W."/>
        </authorList>
    </citation>
    <scope>NUCLEOTIDE SEQUENCE [LARGE SCALE GENOMIC DNA]</scope>
    <source>
        <strain evidence="9 10">CGMCC 1.12700</strain>
    </source>
</reference>
<dbReference type="RefSeq" id="WP_106524705.1">
    <property type="nucleotide sequence ID" value="NZ_PYGD01000011.1"/>
</dbReference>
<comment type="similarity">
    <text evidence="2">Belongs to the outer membrane factor (OMF) (TC 1.B.17) family.</text>
</comment>
<dbReference type="InterPro" id="IPR003423">
    <property type="entry name" value="OMP_efflux"/>
</dbReference>
<dbReference type="GO" id="GO:0015562">
    <property type="term" value="F:efflux transmembrane transporter activity"/>
    <property type="evidence" value="ECO:0007669"/>
    <property type="project" value="InterPro"/>
</dbReference>
<comment type="caution">
    <text evidence="9">The sequence shown here is derived from an EMBL/GenBank/DDBJ whole genome shotgun (WGS) entry which is preliminary data.</text>
</comment>
<evidence type="ECO:0000313" key="9">
    <source>
        <dbReference type="EMBL" id="PSK89451.1"/>
    </source>
</evidence>
<dbReference type="Gene3D" id="1.20.1600.10">
    <property type="entry name" value="Outer membrane efflux proteins (OEP)"/>
    <property type="match status" value="1"/>
</dbReference>
<sequence>MKATLHSLLVVAGLVAGAYGAAAQQPSAPVRHSFSLQEALAYAGKNNAQVKNALLDIRIQKEANREVAAAAYPSITASGSITDNLKLQTTLLPGEFLGQPPGTFVPVTFGTKYITSGSVDLSQVVFDGQVLVGLQARRTSLAWKAKNAEITEEMIRTNVYKVYYQLVLSRTQIALLDANIDLLKKLKHDAQVMYDNGFAEKLDVDKSDVQLTNLETEKEKVLLSVTTGYNGLKILLGIPVRDELVLTDTLNDEQIKAGVLQTADFQYEDRRDFQYLQLSKRLNEYNVKRYQYSKLPSFSLAANYNKQIQRNELNFGGDWFTASYIALRVSWPIFRGFATNAKINQARLAVLQNNNQVDNLKLSIDNEIETAKNSFKSAVAVMDYQKKNMKLAETVYGQTKKKFEIGTGSQTEINTAQTDLKTAQSNYINALYDAIIAKVDFLKATGKL</sequence>
<protein>
    <submittedName>
        <fullName evidence="9">Outer membrane protein TolC</fullName>
    </submittedName>
</protein>
<keyword evidence="4" id="KW-1134">Transmembrane beta strand</keyword>
<evidence type="ECO:0000256" key="3">
    <source>
        <dbReference type="ARBA" id="ARBA00022448"/>
    </source>
</evidence>
<keyword evidence="5" id="KW-0812">Transmembrane</keyword>
<proteinExistence type="inferred from homology"/>
<keyword evidence="7" id="KW-0998">Cell outer membrane</keyword>
<dbReference type="GO" id="GO:0015288">
    <property type="term" value="F:porin activity"/>
    <property type="evidence" value="ECO:0007669"/>
    <property type="project" value="TreeGrafter"/>
</dbReference>
<dbReference type="EMBL" id="PYGD01000011">
    <property type="protein sequence ID" value="PSK89451.1"/>
    <property type="molecule type" value="Genomic_DNA"/>
</dbReference>
<evidence type="ECO:0000256" key="4">
    <source>
        <dbReference type="ARBA" id="ARBA00022452"/>
    </source>
</evidence>
<evidence type="ECO:0000256" key="5">
    <source>
        <dbReference type="ARBA" id="ARBA00022692"/>
    </source>
</evidence>
<evidence type="ECO:0000256" key="8">
    <source>
        <dbReference type="SAM" id="SignalP"/>
    </source>
</evidence>
<dbReference type="GO" id="GO:0009279">
    <property type="term" value="C:cell outer membrane"/>
    <property type="evidence" value="ECO:0007669"/>
    <property type="project" value="UniProtKB-SubCell"/>
</dbReference>
<dbReference type="OrthoDB" id="367883at2"/>
<evidence type="ECO:0000256" key="6">
    <source>
        <dbReference type="ARBA" id="ARBA00023136"/>
    </source>
</evidence>